<reference evidence="2 3" key="1">
    <citation type="submission" date="2018-10" db="EMBL/GenBank/DDBJ databases">
        <title>Genomic Encyclopedia of Archaeal and Bacterial Type Strains, Phase II (KMG-II): from individual species to whole genera.</title>
        <authorList>
            <person name="Goeker M."/>
        </authorList>
    </citation>
    <scope>NUCLEOTIDE SEQUENCE [LARGE SCALE GENOMIC DNA]</scope>
    <source>
        <strain evidence="2 3">DSM 45657</strain>
    </source>
</reference>
<feature type="region of interest" description="Disordered" evidence="1">
    <location>
        <begin position="221"/>
        <end position="245"/>
    </location>
</feature>
<comment type="caution">
    <text evidence="2">The sequence shown here is derived from an EMBL/GenBank/DDBJ whole genome shotgun (WGS) entry which is preliminary data.</text>
</comment>
<dbReference type="Proteomes" id="UP000282454">
    <property type="component" value="Unassembled WGS sequence"/>
</dbReference>
<dbReference type="RefSeq" id="WP_147459914.1">
    <property type="nucleotide sequence ID" value="NZ_RCDD01000001.1"/>
</dbReference>
<dbReference type="EMBL" id="RCDD01000001">
    <property type="protein sequence ID" value="RLK61162.1"/>
    <property type="molecule type" value="Genomic_DNA"/>
</dbReference>
<evidence type="ECO:0000313" key="2">
    <source>
        <dbReference type="EMBL" id="RLK61162.1"/>
    </source>
</evidence>
<proteinExistence type="predicted"/>
<evidence type="ECO:0008006" key="4">
    <source>
        <dbReference type="Google" id="ProtNLM"/>
    </source>
</evidence>
<keyword evidence="3" id="KW-1185">Reference proteome</keyword>
<evidence type="ECO:0000313" key="3">
    <source>
        <dbReference type="Proteomes" id="UP000282454"/>
    </source>
</evidence>
<sequence>MTSGDSLDASGWRTDAFKDFESNLAYARNLVAGGQHLENLRVGAFDVADLYRAAWVQAVSALDHWIHRELYERALAFALNSDAPRPKKFLTLQIPMSLFENVHHQSATLEGEFVAYLESHFGYQSFQSPDKIKQALSIVSDAPLWAGVERRLAEGSDPSSTSAVGALRSIVQRRNRIAHEADRDPNRRGNRYPISEWETKLAIDHIYYVAEAIAQELGAPPPVKKPIAPKGRAGKHNGRGFDDLSAGGRVVHEKYGEGLVVDRSGAGVRATATVDFGDAGTIRLMLIASIPMTKRQ</sequence>
<dbReference type="OrthoDB" id="291940at2"/>
<accession>A0A421B9F1</accession>
<name>A0A421B9F1_9PSEU</name>
<organism evidence="2 3">
    <name type="scientific">Actinokineospora cianjurensis</name>
    <dbReference type="NCBI Taxonomy" id="585224"/>
    <lineage>
        <taxon>Bacteria</taxon>
        <taxon>Bacillati</taxon>
        <taxon>Actinomycetota</taxon>
        <taxon>Actinomycetes</taxon>
        <taxon>Pseudonocardiales</taxon>
        <taxon>Pseudonocardiaceae</taxon>
        <taxon>Actinokineospora</taxon>
    </lineage>
</organism>
<protein>
    <recommendedName>
        <fullName evidence="4">RiboL-PSP-HEPN domain-containing protein</fullName>
    </recommendedName>
</protein>
<dbReference type="AlphaFoldDB" id="A0A421B9F1"/>
<evidence type="ECO:0000256" key="1">
    <source>
        <dbReference type="SAM" id="MobiDB-lite"/>
    </source>
</evidence>
<gene>
    <name evidence="2" type="ORF">CLV68_1678</name>
</gene>